<proteinExistence type="predicted"/>
<sequence length="340" mass="38290">MSSSTSPVTDQSSTATASISEQPMTAEDLVAAAFQDERTDLRDRCRLGLYLNAIGYAQMEVMSPYVLESVRDTAPHIREYVARMCNKPVAEEPLIPENTSDEDKGAFISVNSCEEIPAFNHGWISRIIEGLGIEVNERTFYRPKPARQAKIRIGDHEPSDKLCAHTVLVLKPSDKEGIRIVVDASHHQYGFRESLDMLDSYEENKADMKGHPYDDRNLGSAAQRHAEGSHRTLFLKARAQITTSETNNAVMEQIKSLGGIESFWNTSPSDFGQVLKDDVVREALTKKRALLDQIEYNKGNNYEARLRELISESNGEGHQECFQSFHRYVANYLYDSESDC</sequence>
<evidence type="ECO:0000313" key="2">
    <source>
        <dbReference type="EMBL" id="OSS47694.1"/>
    </source>
</evidence>
<evidence type="ECO:0000256" key="1">
    <source>
        <dbReference type="SAM" id="MobiDB-lite"/>
    </source>
</evidence>
<reference evidence="2 3" key="1">
    <citation type="journal article" date="2017" name="Genome Announc.">
        <title>Genome sequence of the saprophytic ascomycete Epicoccum nigrum ICMP 19927 strain isolated from New Zealand.</title>
        <authorList>
            <person name="Fokin M."/>
            <person name="Fleetwood D."/>
            <person name="Weir B.S."/>
            <person name="Villas-Boas S.G."/>
        </authorList>
    </citation>
    <scope>NUCLEOTIDE SEQUENCE [LARGE SCALE GENOMIC DNA]</scope>
    <source>
        <strain evidence="2 3">ICMP 19927</strain>
    </source>
</reference>
<organism evidence="2 3">
    <name type="scientific">Epicoccum nigrum</name>
    <name type="common">Soil fungus</name>
    <name type="synonym">Epicoccum purpurascens</name>
    <dbReference type="NCBI Taxonomy" id="105696"/>
    <lineage>
        <taxon>Eukaryota</taxon>
        <taxon>Fungi</taxon>
        <taxon>Dikarya</taxon>
        <taxon>Ascomycota</taxon>
        <taxon>Pezizomycotina</taxon>
        <taxon>Dothideomycetes</taxon>
        <taxon>Pleosporomycetidae</taxon>
        <taxon>Pleosporales</taxon>
        <taxon>Pleosporineae</taxon>
        <taxon>Didymellaceae</taxon>
        <taxon>Epicoccum</taxon>
    </lineage>
</organism>
<accession>A0A1Y2LUV3</accession>
<feature type="region of interest" description="Disordered" evidence="1">
    <location>
        <begin position="1"/>
        <end position="22"/>
    </location>
</feature>
<name>A0A1Y2LUV3_EPING</name>
<dbReference type="Proteomes" id="UP000193240">
    <property type="component" value="Unassembled WGS sequence"/>
</dbReference>
<protein>
    <submittedName>
        <fullName evidence="2">Uncharacterized protein</fullName>
    </submittedName>
</protein>
<dbReference type="AlphaFoldDB" id="A0A1Y2LUV3"/>
<gene>
    <name evidence="2" type="ORF">B5807_07408</name>
</gene>
<evidence type="ECO:0000313" key="3">
    <source>
        <dbReference type="Proteomes" id="UP000193240"/>
    </source>
</evidence>
<dbReference type="InParanoid" id="A0A1Y2LUV3"/>
<keyword evidence="3" id="KW-1185">Reference proteome</keyword>
<dbReference type="EMBL" id="KZ107848">
    <property type="protein sequence ID" value="OSS47694.1"/>
    <property type="molecule type" value="Genomic_DNA"/>
</dbReference>
<feature type="compositionally biased region" description="Low complexity" evidence="1">
    <location>
        <begin position="1"/>
        <end position="14"/>
    </location>
</feature>